<dbReference type="AlphaFoldDB" id="A1T3I0"/>
<feature type="region of interest" description="Disordered" evidence="1">
    <location>
        <begin position="85"/>
        <end position="118"/>
    </location>
</feature>
<proteinExistence type="predicted"/>
<evidence type="ECO:0000313" key="2">
    <source>
        <dbReference type="EMBL" id="ABM11730.1"/>
    </source>
</evidence>
<dbReference type="eggNOG" id="ENOG5031W9P">
    <property type="taxonomic scope" value="Bacteria"/>
</dbReference>
<keyword evidence="3" id="KW-1185">Reference proteome</keyword>
<reference evidence="2" key="1">
    <citation type="submission" date="2006-12" db="EMBL/GenBank/DDBJ databases">
        <title>Complete sequence of Mycobacterium vanbaalenii PYR-1.</title>
        <authorList>
            <consortium name="US DOE Joint Genome Institute"/>
            <person name="Copeland A."/>
            <person name="Lucas S."/>
            <person name="Lapidus A."/>
            <person name="Barry K."/>
            <person name="Detter J.C."/>
            <person name="Glavina del Rio T."/>
            <person name="Hammon N."/>
            <person name="Israni S."/>
            <person name="Dalin E."/>
            <person name="Tice H."/>
            <person name="Pitluck S."/>
            <person name="Singan V."/>
            <person name="Schmutz J."/>
            <person name="Larimer F."/>
            <person name="Land M."/>
            <person name="Hauser L."/>
            <person name="Kyrpides N."/>
            <person name="Anderson I.J."/>
            <person name="Miller C."/>
            <person name="Richardson P."/>
        </authorList>
    </citation>
    <scope>NUCLEOTIDE SEQUENCE [LARGE SCALE GENOMIC DNA]</scope>
    <source>
        <strain evidence="2">PYR-1</strain>
    </source>
</reference>
<evidence type="ECO:0000256" key="1">
    <source>
        <dbReference type="SAM" id="MobiDB-lite"/>
    </source>
</evidence>
<sequence>MQGRTGRTQGATMDSFDRQIVQFIVRWAPFGGPPDEEVLPRFGLTPAQLRQRFTQILSAMTSPRNELNDEDAALLAAARRAAASTRRLTAAPQRFRREQGPTESCACVVAPRPSNSRG</sequence>
<dbReference type="STRING" id="350058.Mvan_0892"/>
<gene>
    <name evidence="2" type="ordered locus">Mvan_0892</name>
</gene>
<dbReference type="EMBL" id="CP000511">
    <property type="protein sequence ID" value="ABM11730.1"/>
    <property type="molecule type" value="Genomic_DNA"/>
</dbReference>
<evidence type="ECO:0008006" key="4">
    <source>
        <dbReference type="Google" id="ProtNLM"/>
    </source>
</evidence>
<dbReference type="Proteomes" id="UP000009159">
    <property type="component" value="Chromosome"/>
</dbReference>
<organism evidence="2 3">
    <name type="scientific">Mycolicibacterium vanbaalenii (strain DSM 7251 / JCM 13017 / BCRC 16820 / KCTC 9966 / NRRL B-24157 / PYR-1)</name>
    <name type="common">Mycobacterium vanbaalenii</name>
    <dbReference type="NCBI Taxonomy" id="350058"/>
    <lineage>
        <taxon>Bacteria</taxon>
        <taxon>Bacillati</taxon>
        <taxon>Actinomycetota</taxon>
        <taxon>Actinomycetes</taxon>
        <taxon>Mycobacteriales</taxon>
        <taxon>Mycobacteriaceae</taxon>
        <taxon>Mycolicibacterium</taxon>
    </lineage>
</organism>
<name>A1T3I0_MYCVP</name>
<dbReference type="KEGG" id="mva:Mvan_0892"/>
<protein>
    <recommendedName>
        <fullName evidence="4">DUF3263 domain-containing protein</fullName>
    </recommendedName>
</protein>
<accession>A1T3I0</accession>
<dbReference type="HOGENOM" id="CLU_2070565_0_0_11"/>
<evidence type="ECO:0000313" key="3">
    <source>
        <dbReference type="Proteomes" id="UP000009159"/>
    </source>
</evidence>